<dbReference type="InterPro" id="IPR003329">
    <property type="entry name" value="Cytidylyl_trans"/>
</dbReference>
<sequence length="259" mass="27816">MSTPFTVIIPARLASSRLPEKALADIAGKPMVVRVAERAKLSEAQRIVVATDHTAIAAACSEYGIEAVLTGKQHTSGTARLAEAALLLGMADEDIAVNVQGDEPLIDPALINRTAELLGSSSAQMATAAHPIADAAEFLNPNCVKVVLDQRRNALYFSRAPIAWPRDAFAETQAVLPEGFAPLRHIGLYAYRVGFLHQYVGLPPSPLESIESLEQLRVLWHGGKIAVTVCDNAPAAGVDTAEDLQRVRDWFARHPEEVG</sequence>
<proteinExistence type="inferred from homology"/>
<dbReference type="EC" id="2.7.7.38" evidence="5"/>
<evidence type="ECO:0000256" key="1">
    <source>
        <dbReference type="ARBA" id="ARBA00004370"/>
    </source>
</evidence>
<evidence type="ECO:0000256" key="3">
    <source>
        <dbReference type="ARBA" id="ARBA00022695"/>
    </source>
</evidence>
<gene>
    <name evidence="5" type="primary">kdsB</name>
    <name evidence="6" type="ORF">A7P85_08310</name>
</gene>
<accession>A0A1A9RC63</accession>
<dbReference type="PANTHER" id="PTHR42866:SF2">
    <property type="entry name" value="3-DEOXY-MANNO-OCTULOSONATE CYTIDYLYLTRANSFERASE, MITOCHONDRIAL"/>
    <property type="match status" value="1"/>
</dbReference>
<keyword evidence="4 5" id="KW-0448">Lipopolysaccharide biosynthesis</keyword>
<dbReference type="GO" id="GO:0008690">
    <property type="term" value="F:3-deoxy-manno-octulosonate cytidylyltransferase activity"/>
    <property type="evidence" value="ECO:0007669"/>
    <property type="project" value="UniProtKB-UniRule"/>
</dbReference>
<comment type="similarity">
    <text evidence="5">Belongs to the KdsB family.</text>
</comment>
<comment type="function">
    <text evidence="5">Activates KDO (a required 8-carbon sugar) for incorporation into bacterial lipopolysaccharide in Gram-negative bacteria.</text>
</comment>
<evidence type="ECO:0000313" key="7">
    <source>
        <dbReference type="Proteomes" id="UP000078003"/>
    </source>
</evidence>
<dbReference type="Proteomes" id="UP000078003">
    <property type="component" value="Unassembled WGS sequence"/>
</dbReference>
<keyword evidence="5" id="KW-0963">Cytoplasm</keyword>
<comment type="caution">
    <text evidence="6">The sequence shown here is derived from an EMBL/GenBank/DDBJ whole genome shotgun (WGS) entry which is preliminary data.</text>
</comment>
<comment type="pathway">
    <text evidence="5">Nucleotide-sugar biosynthesis; CMP-3-deoxy-D-manno-octulosonate biosynthesis; CMP-3-deoxy-D-manno-octulosonate from 3-deoxy-D-manno-octulosonate and CTP: step 1/1.</text>
</comment>
<dbReference type="RefSeq" id="WP_064104621.1">
    <property type="nucleotide sequence ID" value="NZ_LXSF01000012.1"/>
</dbReference>
<dbReference type="Gene3D" id="3.90.550.10">
    <property type="entry name" value="Spore Coat Polysaccharide Biosynthesis Protein SpsA, Chain A"/>
    <property type="match status" value="1"/>
</dbReference>
<evidence type="ECO:0000256" key="2">
    <source>
        <dbReference type="ARBA" id="ARBA00022679"/>
    </source>
</evidence>
<evidence type="ECO:0000256" key="5">
    <source>
        <dbReference type="HAMAP-Rule" id="MF_00057"/>
    </source>
</evidence>
<keyword evidence="3 5" id="KW-0548">Nucleotidyltransferase</keyword>
<reference evidence="7" key="1">
    <citation type="submission" date="2016-05" db="EMBL/GenBank/DDBJ databases">
        <title>Draft genome of Corynebacterium afermentans subsp. afermentans LCDC 88199T.</title>
        <authorList>
            <person name="Bernier A.-M."/>
            <person name="Bernard K."/>
        </authorList>
    </citation>
    <scope>NUCLEOTIDE SEQUENCE [LARGE SCALE GENOMIC DNA]</scope>
    <source>
        <strain evidence="7">NML01-0328</strain>
    </source>
</reference>
<dbReference type="GO" id="GO:0016020">
    <property type="term" value="C:membrane"/>
    <property type="evidence" value="ECO:0007669"/>
    <property type="project" value="UniProtKB-SubCell"/>
</dbReference>
<dbReference type="AlphaFoldDB" id="A0A1A9RC63"/>
<dbReference type="GO" id="GO:0009103">
    <property type="term" value="P:lipopolysaccharide biosynthetic process"/>
    <property type="evidence" value="ECO:0007669"/>
    <property type="project" value="UniProtKB-UniRule"/>
</dbReference>
<organism evidence="6 7">
    <name type="scientific">Eikenella corrodens</name>
    <dbReference type="NCBI Taxonomy" id="539"/>
    <lineage>
        <taxon>Bacteria</taxon>
        <taxon>Pseudomonadati</taxon>
        <taxon>Pseudomonadota</taxon>
        <taxon>Betaproteobacteria</taxon>
        <taxon>Neisseriales</taxon>
        <taxon>Neisseriaceae</taxon>
        <taxon>Eikenella</taxon>
    </lineage>
</organism>
<dbReference type="Pfam" id="PF02348">
    <property type="entry name" value="CTP_transf_3"/>
    <property type="match status" value="1"/>
</dbReference>
<dbReference type="PANTHER" id="PTHR42866">
    <property type="entry name" value="3-DEOXY-MANNO-OCTULOSONATE CYTIDYLYLTRANSFERASE"/>
    <property type="match status" value="1"/>
</dbReference>
<dbReference type="CDD" id="cd02517">
    <property type="entry name" value="CMP-KDO-Synthetase"/>
    <property type="match status" value="1"/>
</dbReference>
<keyword evidence="2 5" id="KW-0808">Transferase</keyword>
<dbReference type="NCBIfam" id="NF009905">
    <property type="entry name" value="PRK13368.1"/>
    <property type="match status" value="1"/>
</dbReference>
<comment type="subcellular location">
    <subcellularLocation>
        <location evidence="5">Cytoplasm</location>
    </subcellularLocation>
    <subcellularLocation>
        <location evidence="1">Membrane</location>
    </subcellularLocation>
</comment>
<dbReference type="UniPathway" id="UPA00358">
    <property type="reaction ID" value="UER00476"/>
</dbReference>
<protein>
    <recommendedName>
        <fullName evidence="5">3-deoxy-manno-octulosonate cytidylyltransferase</fullName>
        <ecNumber evidence="5">2.7.7.38</ecNumber>
    </recommendedName>
    <alternativeName>
        <fullName evidence="5">CMP-2-keto-3-deoxyoctulosonic acid synthase</fullName>
        <shortName evidence="5">CKS</shortName>
        <shortName evidence="5">CMP-KDO synthase</shortName>
    </alternativeName>
</protein>
<evidence type="ECO:0000256" key="4">
    <source>
        <dbReference type="ARBA" id="ARBA00022985"/>
    </source>
</evidence>
<name>A0A1A9RC63_EIKCO</name>
<dbReference type="NCBIfam" id="TIGR00466">
    <property type="entry name" value="kdsB"/>
    <property type="match status" value="1"/>
</dbReference>
<dbReference type="InterPro" id="IPR029044">
    <property type="entry name" value="Nucleotide-diphossugar_trans"/>
</dbReference>
<dbReference type="FunFam" id="3.90.550.10:FF:000011">
    <property type="entry name" value="3-deoxy-manno-octulosonate cytidylyltransferase"/>
    <property type="match status" value="1"/>
</dbReference>
<dbReference type="GO" id="GO:0005829">
    <property type="term" value="C:cytosol"/>
    <property type="evidence" value="ECO:0007669"/>
    <property type="project" value="TreeGrafter"/>
</dbReference>
<dbReference type="SUPFAM" id="SSF53448">
    <property type="entry name" value="Nucleotide-diphospho-sugar transferases"/>
    <property type="match status" value="1"/>
</dbReference>
<dbReference type="NCBIfam" id="NF003952">
    <property type="entry name" value="PRK05450.1-5"/>
    <property type="match status" value="1"/>
</dbReference>
<dbReference type="GO" id="GO:0033468">
    <property type="term" value="P:CMP-keto-3-deoxy-D-manno-octulosonic acid biosynthetic process"/>
    <property type="evidence" value="ECO:0007669"/>
    <property type="project" value="UniProtKB-UniRule"/>
</dbReference>
<dbReference type="EMBL" id="LXSF01000012">
    <property type="protein sequence ID" value="OAM15181.1"/>
    <property type="molecule type" value="Genomic_DNA"/>
</dbReference>
<comment type="catalytic activity">
    <reaction evidence="5">
        <text>3-deoxy-alpha-D-manno-oct-2-ulosonate + CTP = CMP-3-deoxy-beta-D-manno-octulosonate + diphosphate</text>
        <dbReference type="Rhea" id="RHEA:23448"/>
        <dbReference type="ChEBI" id="CHEBI:33019"/>
        <dbReference type="ChEBI" id="CHEBI:37563"/>
        <dbReference type="ChEBI" id="CHEBI:85986"/>
        <dbReference type="ChEBI" id="CHEBI:85987"/>
        <dbReference type="EC" id="2.7.7.38"/>
    </reaction>
</comment>
<dbReference type="InterPro" id="IPR004528">
    <property type="entry name" value="KdsB"/>
</dbReference>
<dbReference type="HAMAP" id="MF_00057">
    <property type="entry name" value="KdsB"/>
    <property type="match status" value="1"/>
</dbReference>
<evidence type="ECO:0000313" key="6">
    <source>
        <dbReference type="EMBL" id="OAM15181.1"/>
    </source>
</evidence>